<organism evidence="1 2">
    <name type="scientific">Aspergillus japonicus CBS 114.51</name>
    <dbReference type="NCBI Taxonomy" id="1448312"/>
    <lineage>
        <taxon>Eukaryota</taxon>
        <taxon>Fungi</taxon>
        <taxon>Dikarya</taxon>
        <taxon>Ascomycota</taxon>
        <taxon>Pezizomycotina</taxon>
        <taxon>Eurotiomycetes</taxon>
        <taxon>Eurotiomycetidae</taxon>
        <taxon>Eurotiales</taxon>
        <taxon>Aspergillaceae</taxon>
        <taxon>Aspergillus</taxon>
        <taxon>Aspergillus subgen. Circumdati</taxon>
    </lineage>
</organism>
<dbReference type="Proteomes" id="UP000249497">
    <property type="component" value="Unassembled WGS sequence"/>
</dbReference>
<proteinExistence type="predicted"/>
<dbReference type="AlphaFoldDB" id="A0A8T8WKB3"/>
<protein>
    <submittedName>
        <fullName evidence="1">Uncharacterized protein</fullName>
    </submittedName>
</protein>
<gene>
    <name evidence="1" type="ORF">BO86DRAFT_29301</name>
</gene>
<sequence length="149" mass="17394">MLTHIKRLANLIMKMRILFDTPPSWPPLYLFLPHDVIQYQHCENLRELTRKKISLHGACICRGCQLHDRPLQGDTRILQICSDPLSSILFKAGQPTQWHHTPRTDMRVLIGHSSEEPWPDQCGALDMLMCRLLHPPLAMRVPLQHHHRH</sequence>
<dbReference type="EMBL" id="KZ824885">
    <property type="protein sequence ID" value="RAH76132.1"/>
    <property type="molecule type" value="Genomic_DNA"/>
</dbReference>
<dbReference type="RefSeq" id="XP_025522026.1">
    <property type="nucleotide sequence ID" value="XM_025667394.1"/>
</dbReference>
<accession>A0A8T8WKB3</accession>
<name>A0A8T8WKB3_ASPJA</name>
<evidence type="ECO:0000313" key="2">
    <source>
        <dbReference type="Proteomes" id="UP000249497"/>
    </source>
</evidence>
<keyword evidence="2" id="KW-1185">Reference proteome</keyword>
<dbReference type="GeneID" id="37171086"/>
<reference evidence="1 2" key="1">
    <citation type="submission" date="2018-02" db="EMBL/GenBank/DDBJ databases">
        <title>The genomes of Aspergillus section Nigri reveals drivers in fungal speciation.</title>
        <authorList>
            <consortium name="DOE Joint Genome Institute"/>
            <person name="Vesth T.C."/>
            <person name="Nybo J."/>
            <person name="Theobald S."/>
            <person name="Brandl J."/>
            <person name="Frisvad J.C."/>
            <person name="Nielsen K.F."/>
            <person name="Lyhne E.K."/>
            <person name="Kogle M.E."/>
            <person name="Kuo A."/>
            <person name="Riley R."/>
            <person name="Clum A."/>
            <person name="Nolan M."/>
            <person name="Lipzen A."/>
            <person name="Salamov A."/>
            <person name="Henrissat B."/>
            <person name="Wiebenga A."/>
            <person name="De vries R.P."/>
            <person name="Grigoriev I.V."/>
            <person name="Mortensen U.H."/>
            <person name="Andersen M.R."/>
            <person name="Baker S.E."/>
        </authorList>
    </citation>
    <scope>NUCLEOTIDE SEQUENCE [LARGE SCALE GENOMIC DNA]</scope>
    <source>
        <strain evidence="1 2">CBS 114.51</strain>
    </source>
</reference>
<evidence type="ECO:0000313" key="1">
    <source>
        <dbReference type="EMBL" id="RAH76132.1"/>
    </source>
</evidence>